<dbReference type="Proteomes" id="UP000290189">
    <property type="component" value="Unassembled WGS sequence"/>
</dbReference>
<keyword evidence="2" id="KW-0472">Membrane</keyword>
<name>A0A3P3YM51_PLABS</name>
<evidence type="ECO:0000259" key="3">
    <source>
        <dbReference type="Pfam" id="PF03109"/>
    </source>
</evidence>
<geneLocation type="mitochondrion" evidence="4"/>
<evidence type="ECO:0000256" key="2">
    <source>
        <dbReference type="SAM" id="Phobius"/>
    </source>
</evidence>
<protein>
    <recommendedName>
        <fullName evidence="3">ABC1 atypical kinase-like domain-containing protein</fullName>
    </recommendedName>
</protein>
<sequence length="1251" mass="136976">MRITGIRARTASAARSSIEWARLRPKLVALMVASAAVVVAAGVIVAVCMSGNSAAQDGPDVNCAGASVGKPETSRVKWTPAKAAGAAAGVAGLWAYNRYLKRKPEPERAVVDKPSKQAATSHWRNLKSHMTKVNAVTAAKKGVSILGFDPVDMLFMGMAGLYALEEFQPAPNVETDRNDMDKTTLQMAGVPYIPDSGIMPADTTGEKLGGLRWTYGRNAVFYVIQSMTLNPMGIADRMHMIDAVLRHVRSDDLVSTDEDGRTTLWSVIDLALDDVLTFDQRLPVIRALLTHDVVTADMVNHRGKRGTTMLHSIVNEIRFPSTRPGRVGFLVNIANMLLDKGADGTIADNGKYGFTPRSMVIDAISRCAVGCPAGRGTLVALLTRMGGSEQDVPGTTPFNNDDRRSAAMRIRNHAADIIECFTFENEHGDRDLTSCLSALDDIPGPTSEQAFVGAADGHPGLRALLEDLITMKQSGLFGASEYETIQNMSINEMALRSKSQEAVLWARSDPKINPFVQLRTAFRQLLAVPQEHVRVSTWNALYGIFLESSRRMLHMFDILAGRNSKGPRTKVRMMASLLRTDIRDDVYTAVSNVAMGGGPVLMKTFQEVASSFVDPAMAAKAFTFFSGIRPMPRADLDFQLRADFNADVDRILPHFDRDHAIGAASIAEGHRTEYDGKPAFAKVKRRFVDDMFEEENRHFQRNYWDAMKKARNPDPTAGRLRWMKTQGYRSRAGMAGYLQPTFLRVPSDLSFANEATAIRVAAAVFAPLSPRIKVPTVLLNTSNVLVMTLAPGDGTLATWTPSPSEGGRDVCDLVGSFEMFARGWFENMLFSEARTMVHSDLHPGNFMYKYVPGDRQYRESGLTVLDWGQHIVMENGVNRAVTSKILAIVIGCLAGNLDMVIAAVQSLPHPDDGPVDVQPIRQAFAIGFGRFEILTTLISHMFVVPGSNPEAFDNPQAFLHSQGRAAARLINIGMGGIASLWQTFDVLEKRLAQAAPSCPCTMPTFFEFVWKHASAWVGKFTLQQAATLHTFWNGGNVQATPDVALKSTTFADVVTGRLVSSRDARRGLLAAGRALVSRDPKKLAAVPGSVIRDATAWAHRSLLDRFPVRMHPFLVKWSRVFGAEIAYQSFKHVVLGKKPSQSALTKRSLSKMLLRNAATVVAVDAIDQGLASQRKKLVTYLAAPREADDAEATATTTTPTTKGDGKRPWLNEKAKRVSSRTKRQFDVFYVPAKSIVVQQRLLNAIRVGAGL</sequence>
<reference evidence="4 5" key="1">
    <citation type="submission" date="2018-03" db="EMBL/GenBank/DDBJ databases">
        <authorList>
            <person name="Fogelqvist J."/>
        </authorList>
    </citation>
    <scope>NUCLEOTIDE SEQUENCE [LARGE SCALE GENOMIC DNA]</scope>
</reference>
<dbReference type="InterPro" id="IPR036770">
    <property type="entry name" value="Ankyrin_rpt-contain_sf"/>
</dbReference>
<keyword evidence="4" id="KW-0496">Mitochondrion</keyword>
<evidence type="ECO:0000313" key="4">
    <source>
        <dbReference type="EMBL" id="SPR01244.1"/>
    </source>
</evidence>
<dbReference type="InterPro" id="IPR011009">
    <property type="entry name" value="Kinase-like_dom_sf"/>
</dbReference>
<dbReference type="Gene3D" id="1.25.40.20">
    <property type="entry name" value="Ankyrin repeat-containing domain"/>
    <property type="match status" value="1"/>
</dbReference>
<feature type="domain" description="ABC1 atypical kinase-like" evidence="3">
    <location>
        <begin position="627"/>
        <end position="889"/>
    </location>
</feature>
<keyword evidence="2" id="KW-1133">Transmembrane helix</keyword>
<feature type="region of interest" description="Disordered" evidence="1">
    <location>
        <begin position="1189"/>
        <end position="1217"/>
    </location>
</feature>
<gene>
    <name evidence="4" type="ORF">PLBR_LOCUS8459</name>
</gene>
<proteinExistence type="predicted"/>
<feature type="transmembrane region" description="Helical" evidence="2">
    <location>
        <begin position="27"/>
        <end position="47"/>
    </location>
</feature>
<organism evidence="4 5">
    <name type="scientific">Plasmodiophora brassicae</name>
    <name type="common">Clubroot disease agent</name>
    <dbReference type="NCBI Taxonomy" id="37360"/>
    <lineage>
        <taxon>Eukaryota</taxon>
        <taxon>Sar</taxon>
        <taxon>Rhizaria</taxon>
        <taxon>Endomyxa</taxon>
        <taxon>Phytomyxea</taxon>
        <taxon>Plasmodiophorida</taxon>
        <taxon>Plasmodiophoridae</taxon>
        <taxon>Plasmodiophora</taxon>
    </lineage>
</organism>
<feature type="compositionally biased region" description="Low complexity" evidence="1">
    <location>
        <begin position="1192"/>
        <end position="1202"/>
    </location>
</feature>
<evidence type="ECO:0000256" key="1">
    <source>
        <dbReference type="SAM" id="MobiDB-lite"/>
    </source>
</evidence>
<dbReference type="Pfam" id="PF03109">
    <property type="entry name" value="ABC1"/>
    <property type="match status" value="1"/>
</dbReference>
<evidence type="ECO:0000313" key="5">
    <source>
        <dbReference type="Proteomes" id="UP000290189"/>
    </source>
</evidence>
<dbReference type="SUPFAM" id="SSF56112">
    <property type="entry name" value="Protein kinase-like (PK-like)"/>
    <property type="match status" value="1"/>
</dbReference>
<accession>A0A3P3YM51</accession>
<feature type="compositionally biased region" description="Basic and acidic residues" evidence="1">
    <location>
        <begin position="1203"/>
        <end position="1215"/>
    </location>
</feature>
<dbReference type="AlphaFoldDB" id="A0A3P3YM51"/>
<keyword evidence="2" id="KW-0812">Transmembrane</keyword>
<dbReference type="EMBL" id="OVEO01000017">
    <property type="protein sequence ID" value="SPR01244.1"/>
    <property type="molecule type" value="Genomic_DNA"/>
</dbReference>
<dbReference type="InterPro" id="IPR004147">
    <property type="entry name" value="ABC1_dom"/>
</dbReference>